<keyword evidence="1" id="KW-1133">Transmembrane helix</keyword>
<accession>A0ABR7Y900</accession>
<gene>
    <name evidence="2" type="ORF">H8B17_19585</name>
</gene>
<organism evidence="2 3">
    <name type="scientific">Sphingobacterium arenae</name>
    <dbReference type="NCBI Taxonomy" id="1280598"/>
    <lineage>
        <taxon>Bacteria</taxon>
        <taxon>Pseudomonadati</taxon>
        <taxon>Bacteroidota</taxon>
        <taxon>Sphingobacteriia</taxon>
        <taxon>Sphingobacteriales</taxon>
        <taxon>Sphingobacteriaceae</taxon>
        <taxon>Sphingobacterium</taxon>
    </lineage>
</organism>
<comment type="caution">
    <text evidence="2">The sequence shown here is derived from an EMBL/GenBank/DDBJ whole genome shotgun (WGS) entry which is preliminary data.</text>
</comment>
<dbReference type="RefSeq" id="WP_190310934.1">
    <property type="nucleotide sequence ID" value="NZ_JACNYK010000008.1"/>
</dbReference>
<keyword evidence="1" id="KW-0472">Membrane</keyword>
<evidence type="ECO:0000256" key="1">
    <source>
        <dbReference type="SAM" id="Phobius"/>
    </source>
</evidence>
<dbReference type="EMBL" id="JACNYK010000008">
    <property type="protein sequence ID" value="MBD1427788.1"/>
    <property type="molecule type" value="Genomic_DNA"/>
</dbReference>
<keyword evidence="1" id="KW-0812">Transmembrane</keyword>
<keyword evidence="3" id="KW-1185">Reference proteome</keyword>
<evidence type="ECO:0000313" key="2">
    <source>
        <dbReference type="EMBL" id="MBD1427788.1"/>
    </source>
</evidence>
<sequence length="57" mass="6395">MKRISQVLFLSLTLVLFNSCAVIEGIFKAGVWVGILFVVAIIAVVIWIISKFFKNTH</sequence>
<protein>
    <recommendedName>
        <fullName evidence="4">Phosphatidate cytidylyltransferase</fullName>
    </recommendedName>
</protein>
<evidence type="ECO:0000313" key="3">
    <source>
        <dbReference type="Proteomes" id="UP000606494"/>
    </source>
</evidence>
<feature type="transmembrane region" description="Helical" evidence="1">
    <location>
        <begin position="31"/>
        <end position="49"/>
    </location>
</feature>
<reference evidence="2 3" key="1">
    <citation type="submission" date="2020-08" db="EMBL/GenBank/DDBJ databases">
        <title>Sphingobacterium sp. DN00404 isolated from aquaculture water.</title>
        <authorList>
            <person name="Zhang M."/>
        </authorList>
    </citation>
    <scope>NUCLEOTIDE SEQUENCE [LARGE SCALE GENOMIC DNA]</scope>
    <source>
        <strain evidence="2 3">KCTC 32294</strain>
    </source>
</reference>
<evidence type="ECO:0008006" key="4">
    <source>
        <dbReference type="Google" id="ProtNLM"/>
    </source>
</evidence>
<proteinExistence type="predicted"/>
<dbReference type="Proteomes" id="UP000606494">
    <property type="component" value="Unassembled WGS sequence"/>
</dbReference>
<name>A0ABR7Y900_9SPHI</name>